<dbReference type="InterPro" id="IPR019410">
    <property type="entry name" value="Methyltransf_16"/>
</dbReference>
<dbReference type="Gene3D" id="3.40.50.150">
    <property type="entry name" value="Vaccinia Virus protein VP39"/>
    <property type="match status" value="1"/>
</dbReference>
<dbReference type="RefSeq" id="XP_037143863.1">
    <property type="nucleotide sequence ID" value="XM_037287968.1"/>
</dbReference>
<sequence>MFDPLDLYTPQQNVFCGGEAEVAVDIPRETVSTDDVDEESNEDSLIDVLDLPSARHAPSKAILCVLLLLKPDNQVNFCSQHSSVEGTQIVSNICTEKGIEPCLLKTLMEFYKLWGNTRLNSESSICSKIPLLNGISKELMLNYYTTLLKFYQESSEDDLLKEEIVKQLTMRISERCGRSAQPAMSRKFTFEKLSKVIEIFEPSLTADNLGWKTWGSSFILSQKLIESIHTQRHGLKLRVLELGSGTGLAGISWLSKWIELNEGEVIEMFLTDLPEIVPNLQKNVEANALGSLATVSILDWTNTDSFEEKFTSEKFDVIIVSDPIYSPNHPKLVVDMLVKFLCDQGVCYLEIPVRDKYSKERETLWQLLELNNLSVRNQTLDQGMEDWGMVKYLYQEIYW</sequence>
<dbReference type="Pfam" id="PF10294">
    <property type="entry name" value="Methyltransf_16"/>
    <property type="match status" value="1"/>
</dbReference>
<gene>
    <name evidence="2" type="ORF">HG535_0C04890</name>
</gene>
<keyword evidence="1" id="KW-0808">Transferase</keyword>
<dbReference type="Proteomes" id="UP000509704">
    <property type="component" value="Chromosome 3"/>
</dbReference>
<dbReference type="EMBL" id="CP058606">
    <property type="protein sequence ID" value="QLG72135.1"/>
    <property type="molecule type" value="Genomic_DNA"/>
</dbReference>
<name>A0A7H9B0C0_ZYGMR</name>
<keyword evidence="3" id="KW-1185">Reference proteome</keyword>
<dbReference type="KEGG" id="zmk:HG535_0C04890"/>
<evidence type="ECO:0000313" key="3">
    <source>
        <dbReference type="Proteomes" id="UP000509704"/>
    </source>
</evidence>
<dbReference type="AlphaFoldDB" id="A0A7H9B0C0"/>
<dbReference type="PANTHER" id="PTHR14614">
    <property type="entry name" value="HEPATOCELLULAR CARCINOMA-ASSOCIATED ANTIGEN"/>
    <property type="match status" value="1"/>
</dbReference>
<reference evidence="2 3" key="1">
    <citation type="submission" date="2020-07" db="EMBL/GenBank/DDBJ databases">
        <title>The yeast mating-type switching endonuclease HO is a domesticated member of an unorthodox homing genetic element family.</title>
        <authorList>
            <person name="Coughlan A.Y."/>
            <person name="Lombardi L."/>
            <person name="Braun-Galleani S."/>
            <person name="Martos A.R."/>
            <person name="Galeote V."/>
            <person name="Bigey F."/>
            <person name="Dequin S."/>
            <person name="Byrne K.P."/>
            <person name="Wolfe K.H."/>
        </authorList>
    </citation>
    <scope>NUCLEOTIDE SEQUENCE [LARGE SCALE GENOMIC DNA]</scope>
    <source>
        <strain evidence="2 3">NRRL Y-6702</strain>
    </source>
</reference>
<organism evidence="2 3">
    <name type="scientific">Zygotorulaspora mrakii</name>
    <name type="common">Zygosaccharomyces mrakii</name>
    <dbReference type="NCBI Taxonomy" id="42260"/>
    <lineage>
        <taxon>Eukaryota</taxon>
        <taxon>Fungi</taxon>
        <taxon>Dikarya</taxon>
        <taxon>Ascomycota</taxon>
        <taxon>Saccharomycotina</taxon>
        <taxon>Saccharomycetes</taxon>
        <taxon>Saccharomycetales</taxon>
        <taxon>Saccharomycetaceae</taxon>
        <taxon>Zygotorulaspora</taxon>
    </lineage>
</organism>
<dbReference type="SUPFAM" id="SSF53335">
    <property type="entry name" value="S-adenosyl-L-methionine-dependent methyltransferases"/>
    <property type="match status" value="1"/>
</dbReference>
<dbReference type="InterPro" id="IPR029063">
    <property type="entry name" value="SAM-dependent_MTases_sf"/>
</dbReference>
<dbReference type="PANTHER" id="PTHR14614:SF156">
    <property type="entry name" value="PROTEIN-LYSINE N-METHYLTRANSFERASE EFM2"/>
    <property type="match status" value="1"/>
</dbReference>
<dbReference type="GeneID" id="59235833"/>
<dbReference type="CDD" id="cd02440">
    <property type="entry name" value="AdoMet_MTases"/>
    <property type="match status" value="1"/>
</dbReference>
<evidence type="ECO:0000313" key="2">
    <source>
        <dbReference type="EMBL" id="QLG72135.1"/>
    </source>
</evidence>
<dbReference type="GO" id="GO:0005829">
    <property type="term" value="C:cytosol"/>
    <property type="evidence" value="ECO:0007669"/>
    <property type="project" value="TreeGrafter"/>
</dbReference>
<dbReference type="OrthoDB" id="433955at2759"/>
<evidence type="ECO:0000256" key="1">
    <source>
        <dbReference type="ARBA" id="ARBA00022679"/>
    </source>
</evidence>
<protein>
    <submittedName>
        <fullName evidence="2">Uncharacterized protein</fullName>
    </submittedName>
</protein>
<accession>A0A7H9B0C0</accession>
<dbReference type="GO" id="GO:0008757">
    <property type="term" value="F:S-adenosylmethionine-dependent methyltransferase activity"/>
    <property type="evidence" value="ECO:0007669"/>
    <property type="project" value="UniProtKB-ARBA"/>
</dbReference>
<proteinExistence type="predicted"/>